<protein>
    <submittedName>
        <fullName evidence="1">Uncharacterized protein</fullName>
    </submittedName>
</protein>
<gene>
    <name evidence="1" type="ORF">CEO22_426</name>
</gene>
<evidence type="ECO:0000313" key="2">
    <source>
        <dbReference type="Proteomes" id="UP000316253"/>
    </source>
</evidence>
<dbReference type="AlphaFoldDB" id="A0A554JBC1"/>
<evidence type="ECO:0000313" key="1">
    <source>
        <dbReference type="EMBL" id="TSC65590.1"/>
    </source>
</evidence>
<accession>A0A554JBC1</accession>
<comment type="caution">
    <text evidence="1">The sequence shown here is derived from an EMBL/GenBank/DDBJ whole genome shotgun (WGS) entry which is preliminary data.</text>
</comment>
<dbReference type="EMBL" id="VMFD01000036">
    <property type="protein sequence ID" value="TSC65590.1"/>
    <property type="molecule type" value="Genomic_DNA"/>
</dbReference>
<proteinExistence type="predicted"/>
<feature type="non-terminal residue" evidence="1">
    <location>
        <position position="1"/>
    </location>
</feature>
<sequence length="110" mass="12213">AATAIAKTVLLIGHGQSEPVSRPTLPNSKEEWLSWAKVQSAKLKTQALDFELTRLTLTEPSLKLKTSLANVFWLNDQQGYLAGKLTDLPKLTTSTTETQRIKIEPDAFDF</sequence>
<name>A0A554JBC1_9BACT</name>
<organism evidence="1 2">
    <name type="scientific">Candidatus Berkelbacteria bacterium Gr01-1014_85</name>
    <dbReference type="NCBI Taxonomy" id="2017150"/>
    <lineage>
        <taxon>Bacteria</taxon>
        <taxon>Candidatus Berkelbacteria</taxon>
    </lineage>
</organism>
<dbReference type="Proteomes" id="UP000316253">
    <property type="component" value="Unassembled WGS sequence"/>
</dbReference>
<reference evidence="1 2" key="1">
    <citation type="submission" date="2017-08" db="EMBL/GenBank/DDBJ databases">
        <title>Mechanisms for carbon and nitrogen cycling indicate functional differentiation within the Candidate Phyla Radiation.</title>
        <authorList>
            <person name="Danczak R.E."/>
            <person name="Johnston M.D."/>
            <person name="Kenah C."/>
            <person name="Slattery M."/>
            <person name="Wrighton K.C."/>
            <person name="Wilkins M.J."/>
        </authorList>
    </citation>
    <scope>NUCLEOTIDE SEQUENCE [LARGE SCALE GENOMIC DNA]</scope>
    <source>
        <strain evidence="1">Gr01-1014_85</strain>
    </source>
</reference>